<dbReference type="EMBL" id="JAGPXC010000010">
    <property type="protein sequence ID" value="KAH6645764.1"/>
    <property type="molecule type" value="Genomic_DNA"/>
</dbReference>
<keyword evidence="2" id="KW-0472">Membrane</keyword>
<keyword evidence="2" id="KW-0812">Transmembrane</keyword>
<proteinExistence type="predicted"/>
<evidence type="ECO:0000313" key="4">
    <source>
        <dbReference type="Proteomes" id="UP000758603"/>
    </source>
</evidence>
<evidence type="ECO:0000313" key="3">
    <source>
        <dbReference type="EMBL" id="KAH6645764.1"/>
    </source>
</evidence>
<feature type="compositionally biased region" description="Basic and acidic residues" evidence="1">
    <location>
        <begin position="163"/>
        <end position="179"/>
    </location>
</feature>
<feature type="region of interest" description="Disordered" evidence="1">
    <location>
        <begin position="1"/>
        <end position="202"/>
    </location>
</feature>
<evidence type="ECO:0000256" key="2">
    <source>
        <dbReference type="SAM" id="Phobius"/>
    </source>
</evidence>
<organism evidence="3 4">
    <name type="scientific">Truncatella angustata</name>
    <dbReference type="NCBI Taxonomy" id="152316"/>
    <lineage>
        <taxon>Eukaryota</taxon>
        <taxon>Fungi</taxon>
        <taxon>Dikarya</taxon>
        <taxon>Ascomycota</taxon>
        <taxon>Pezizomycotina</taxon>
        <taxon>Sordariomycetes</taxon>
        <taxon>Xylariomycetidae</taxon>
        <taxon>Amphisphaeriales</taxon>
        <taxon>Sporocadaceae</taxon>
        <taxon>Truncatella</taxon>
    </lineage>
</organism>
<gene>
    <name evidence="3" type="ORF">BKA67DRAFT_663651</name>
</gene>
<reference evidence="3" key="1">
    <citation type="journal article" date="2021" name="Nat. Commun.">
        <title>Genetic determinants of endophytism in the Arabidopsis root mycobiome.</title>
        <authorList>
            <person name="Mesny F."/>
            <person name="Miyauchi S."/>
            <person name="Thiergart T."/>
            <person name="Pickel B."/>
            <person name="Atanasova L."/>
            <person name="Karlsson M."/>
            <person name="Huettel B."/>
            <person name="Barry K.W."/>
            <person name="Haridas S."/>
            <person name="Chen C."/>
            <person name="Bauer D."/>
            <person name="Andreopoulos W."/>
            <person name="Pangilinan J."/>
            <person name="LaButti K."/>
            <person name="Riley R."/>
            <person name="Lipzen A."/>
            <person name="Clum A."/>
            <person name="Drula E."/>
            <person name="Henrissat B."/>
            <person name="Kohler A."/>
            <person name="Grigoriev I.V."/>
            <person name="Martin F.M."/>
            <person name="Hacquard S."/>
        </authorList>
    </citation>
    <scope>NUCLEOTIDE SEQUENCE</scope>
    <source>
        <strain evidence="3">MPI-SDFR-AT-0073</strain>
    </source>
</reference>
<feature type="compositionally biased region" description="Basic and acidic residues" evidence="1">
    <location>
        <begin position="97"/>
        <end position="152"/>
    </location>
</feature>
<keyword evidence="2" id="KW-1133">Transmembrane helix</keyword>
<feature type="compositionally biased region" description="Basic and acidic residues" evidence="1">
    <location>
        <begin position="40"/>
        <end position="56"/>
    </location>
</feature>
<evidence type="ECO:0000256" key="1">
    <source>
        <dbReference type="SAM" id="MobiDB-lite"/>
    </source>
</evidence>
<dbReference type="Proteomes" id="UP000758603">
    <property type="component" value="Unassembled WGS sequence"/>
</dbReference>
<dbReference type="RefSeq" id="XP_045952278.1">
    <property type="nucleotide sequence ID" value="XM_046108221.1"/>
</dbReference>
<protein>
    <submittedName>
        <fullName evidence="3">Uncharacterized protein</fullName>
    </submittedName>
</protein>
<feature type="compositionally biased region" description="Polar residues" evidence="1">
    <location>
        <begin position="153"/>
        <end position="162"/>
    </location>
</feature>
<keyword evidence="4" id="KW-1185">Reference proteome</keyword>
<sequence>MGATSIIPVDMQNTAPVKATSMGEPHPTSPLPRSLGIVAAEKRLRELKRPDQRPRAPEATGARTRQDQKLESEQKAPELKPRSTRQSAFGISAPVHRSTEPRNYDRRECHVGGRERKSRIHREAHVREHRPREPGGHKERDLVSGEAKEPETTSRQAKSWNAKSREPWRRERTAKDHPSRNPRSRPTSLPRKPIWGERGEDVGVPNHQILKDKAPDHMDAPWYVRMWIAAYMRYRGINDNLAANVHYTGEEFQRLTLPDMIEFFSVKCGVKRNEAIILGRDVWECVHTKQAPAAKLMSLDRYANFVGEDAMGLRALSRDSGIFWRIWSVFFWVRAVVKTIALTYVGVVFAVLIGGCVSVFMFDSEKANQ</sequence>
<accession>A0A9P8RH84</accession>
<dbReference type="OrthoDB" id="5241326at2759"/>
<name>A0A9P8RH84_9PEZI</name>
<feature type="compositionally biased region" description="Basic and acidic residues" evidence="1">
    <location>
        <begin position="64"/>
        <end position="81"/>
    </location>
</feature>
<comment type="caution">
    <text evidence="3">The sequence shown here is derived from an EMBL/GenBank/DDBJ whole genome shotgun (WGS) entry which is preliminary data.</text>
</comment>
<dbReference type="AlphaFoldDB" id="A0A9P8RH84"/>
<feature type="transmembrane region" description="Helical" evidence="2">
    <location>
        <begin position="341"/>
        <end position="362"/>
    </location>
</feature>
<dbReference type="GeneID" id="70137112"/>